<evidence type="ECO:0000313" key="2">
    <source>
        <dbReference type="Proteomes" id="UP001062846"/>
    </source>
</evidence>
<organism evidence="1 2">
    <name type="scientific">Rhododendron molle</name>
    <name type="common">Chinese azalea</name>
    <name type="synonym">Azalea mollis</name>
    <dbReference type="NCBI Taxonomy" id="49168"/>
    <lineage>
        <taxon>Eukaryota</taxon>
        <taxon>Viridiplantae</taxon>
        <taxon>Streptophyta</taxon>
        <taxon>Embryophyta</taxon>
        <taxon>Tracheophyta</taxon>
        <taxon>Spermatophyta</taxon>
        <taxon>Magnoliopsida</taxon>
        <taxon>eudicotyledons</taxon>
        <taxon>Gunneridae</taxon>
        <taxon>Pentapetalae</taxon>
        <taxon>asterids</taxon>
        <taxon>Ericales</taxon>
        <taxon>Ericaceae</taxon>
        <taxon>Ericoideae</taxon>
        <taxon>Rhodoreae</taxon>
        <taxon>Rhododendron</taxon>
    </lineage>
</organism>
<reference evidence="1" key="1">
    <citation type="submission" date="2022-02" db="EMBL/GenBank/DDBJ databases">
        <title>Plant Genome Project.</title>
        <authorList>
            <person name="Zhang R.-G."/>
        </authorList>
    </citation>
    <scope>NUCLEOTIDE SEQUENCE</scope>
    <source>
        <strain evidence="1">AT1</strain>
    </source>
</reference>
<proteinExistence type="predicted"/>
<name>A0ACC0PUQ7_RHOML</name>
<keyword evidence="2" id="KW-1185">Reference proteome</keyword>
<comment type="caution">
    <text evidence="1">The sequence shown here is derived from an EMBL/GenBank/DDBJ whole genome shotgun (WGS) entry which is preliminary data.</text>
</comment>
<evidence type="ECO:0000313" key="1">
    <source>
        <dbReference type="EMBL" id="KAI8568896.1"/>
    </source>
</evidence>
<sequence length="795" mass="91897">MCVFFLILVFLICRIMEIEYMNLEDNLNVEESQNLEVVLEPKVGTIFNSEDEAKECYSSYAKSRGFGAVVKASKKRDNGVKSNITYGCHRSGKPRTTALNPVKSHPTAKINCKAGMNISLQVDGKWMLNSIELNHNHEMDPEKVKYLKCYRSIPPHSMRTIELNTAAGITLNKIIASCEIEAGGPDNLPWTNKDARNYKDKKRRSELKEGDAEAMHKYFVRMQKDNSDFFYAIDHDEDYRLRNVFWADARSRELYKEFGEVVTFDTTYLVNKHNMPFAPFVGVNHHGQSILFGCGLILREDTDSFIWLFETFLSCMFDSHPNAIITDQCRAMQNAISQVFPNTRHRWCLWHIMNKVPDKFKNYDQYKPIKKSLKNAVYDSLNPEEFEQNWANLIQQFDLQSNDWLAGLYEGRHRWIPAFLKDIFWAGMSTTQRSESMNSYFDGYIHSNTTLKEFVEQYDNALRKKVQKEEEEDARSLNFRIQNVSPYKFENQFQQAYTVAKCKEFRDQVALKIGCNLTIGPVVNGISEFHIEQDILVGKKKDICKTCTFLVHFNEESRETNCNCRLFESRGMVCTHMISVWSKKKLEVVPDKYILQRWSKSLVRNHTKIKISYVNWTLKPEFARYDSLLKLFNEAADKAMYSIAKTDRMAARLREIKAENDLDDEECVSNMATVGDAEIDMESFQDKSFTLGDPNKGPRRGRPPTRRKQSVAEQIIRKNAKSNKRVQCSGSNANTKSDVEVYTHAMGFDGIITQEGETVAPSQGSVGYLGTWSYDLNESPFHLGHDYRKFSSKFD</sequence>
<dbReference type="Proteomes" id="UP001062846">
    <property type="component" value="Chromosome 2"/>
</dbReference>
<accession>A0ACC0PUQ7</accession>
<dbReference type="EMBL" id="CM046389">
    <property type="protein sequence ID" value="KAI8568896.1"/>
    <property type="molecule type" value="Genomic_DNA"/>
</dbReference>
<gene>
    <name evidence="1" type="ORF">RHMOL_Rhmol02G0236200</name>
</gene>
<protein>
    <submittedName>
        <fullName evidence="1">Uncharacterized protein</fullName>
    </submittedName>
</protein>